<evidence type="ECO:0000313" key="2">
    <source>
        <dbReference type="Proteomes" id="UP000078540"/>
    </source>
</evidence>
<organism evidence="1 2">
    <name type="scientific">Atta colombica</name>
    <dbReference type="NCBI Taxonomy" id="520822"/>
    <lineage>
        <taxon>Eukaryota</taxon>
        <taxon>Metazoa</taxon>
        <taxon>Ecdysozoa</taxon>
        <taxon>Arthropoda</taxon>
        <taxon>Hexapoda</taxon>
        <taxon>Insecta</taxon>
        <taxon>Pterygota</taxon>
        <taxon>Neoptera</taxon>
        <taxon>Endopterygota</taxon>
        <taxon>Hymenoptera</taxon>
        <taxon>Apocrita</taxon>
        <taxon>Aculeata</taxon>
        <taxon>Formicoidea</taxon>
        <taxon>Formicidae</taxon>
        <taxon>Myrmicinae</taxon>
        <taxon>Atta</taxon>
    </lineage>
</organism>
<gene>
    <name evidence="1" type="ORF">ALC53_01535</name>
</gene>
<evidence type="ECO:0000313" key="1">
    <source>
        <dbReference type="EMBL" id="KYM91467.1"/>
    </source>
</evidence>
<reference evidence="1 2" key="1">
    <citation type="submission" date="2015-09" db="EMBL/GenBank/DDBJ databases">
        <title>Atta colombica WGS genome.</title>
        <authorList>
            <person name="Nygaard S."/>
            <person name="Hu H."/>
            <person name="Boomsma J."/>
            <person name="Zhang G."/>
        </authorList>
    </citation>
    <scope>NUCLEOTIDE SEQUENCE [LARGE SCALE GENOMIC DNA]</scope>
    <source>
        <strain evidence="1">Treedump-2</strain>
        <tissue evidence="1">Whole body</tissue>
    </source>
</reference>
<accession>A0A195BUP3</accession>
<name>A0A195BUP3_9HYME</name>
<keyword evidence="2" id="KW-1185">Reference proteome</keyword>
<dbReference type="EMBL" id="KQ976407">
    <property type="protein sequence ID" value="KYM91467.1"/>
    <property type="molecule type" value="Genomic_DNA"/>
</dbReference>
<dbReference type="Proteomes" id="UP000078540">
    <property type="component" value="Unassembled WGS sequence"/>
</dbReference>
<sequence length="136" mass="15586">MWDRSIDVTISQKQGSNGEYINVNPNHAFPVSPWSRNVRGMISSGWVPPPPLVALRCNMKIGRVYPRAELIMEKPVRRGRHVQHCELCILHTAARDAKRTRADRLAYVRVLTELGHSRSIMTLTLGFKQIYQLCLH</sequence>
<proteinExistence type="predicted"/>
<protein>
    <submittedName>
        <fullName evidence="1">Uncharacterized protein</fullName>
    </submittedName>
</protein>
<dbReference type="AlphaFoldDB" id="A0A195BUP3"/>